<gene>
    <name evidence="2" type="ORF">ACFOZ4_20925</name>
</gene>
<comment type="caution">
    <text evidence="2">The sequence shown here is derived from an EMBL/GenBank/DDBJ whole genome shotgun (WGS) entry which is preliminary data.</text>
</comment>
<protein>
    <submittedName>
        <fullName evidence="2">Uncharacterized protein</fullName>
    </submittedName>
</protein>
<dbReference type="RefSeq" id="WP_253751796.1">
    <property type="nucleotide sequence ID" value="NZ_JAMZDZ010000001.1"/>
</dbReference>
<keyword evidence="1" id="KW-0732">Signal</keyword>
<dbReference type="EMBL" id="JBHSAY010000009">
    <property type="protein sequence ID" value="MFC4133084.1"/>
    <property type="molecule type" value="Genomic_DNA"/>
</dbReference>
<sequence>MNWKRTSAVAVALSVALAGLTVATPAQAGNSYTTQFCKDNMYRLTNSGSATDMPMWCRIQAGPAASFGYTGPADGYPGVNSWKGVQRYLTRENVYSGPIDGVPGKYTYMGIQTIAKRSGGYTGPIDGAPGYYSWLGFDRAIRMMWFGP</sequence>
<accession>A0ABV8LRD4</accession>
<keyword evidence="3" id="KW-1185">Reference proteome</keyword>
<organism evidence="2 3">
    <name type="scientific">Hamadaea flava</name>
    <dbReference type="NCBI Taxonomy" id="1742688"/>
    <lineage>
        <taxon>Bacteria</taxon>
        <taxon>Bacillati</taxon>
        <taxon>Actinomycetota</taxon>
        <taxon>Actinomycetes</taxon>
        <taxon>Micromonosporales</taxon>
        <taxon>Micromonosporaceae</taxon>
        <taxon>Hamadaea</taxon>
    </lineage>
</organism>
<reference evidence="3" key="1">
    <citation type="journal article" date="2019" name="Int. J. Syst. Evol. Microbiol.">
        <title>The Global Catalogue of Microorganisms (GCM) 10K type strain sequencing project: providing services to taxonomists for standard genome sequencing and annotation.</title>
        <authorList>
            <consortium name="The Broad Institute Genomics Platform"/>
            <consortium name="The Broad Institute Genome Sequencing Center for Infectious Disease"/>
            <person name="Wu L."/>
            <person name="Ma J."/>
        </authorList>
    </citation>
    <scope>NUCLEOTIDE SEQUENCE [LARGE SCALE GENOMIC DNA]</scope>
    <source>
        <strain evidence="3">CGMCC 4.7289</strain>
    </source>
</reference>
<proteinExistence type="predicted"/>
<dbReference type="Proteomes" id="UP001595816">
    <property type="component" value="Unassembled WGS sequence"/>
</dbReference>
<evidence type="ECO:0000256" key="1">
    <source>
        <dbReference type="SAM" id="SignalP"/>
    </source>
</evidence>
<feature type="chain" id="PRO_5046791649" evidence="1">
    <location>
        <begin position="29"/>
        <end position="148"/>
    </location>
</feature>
<evidence type="ECO:0000313" key="3">
    <source>
        <dbReference type="Proteomes" id="UP001595816"/>
    </source>
</evidence>
<feature type="signal peptide" evidence="1">
    <location>
        <begin position="1"/>
        <end position="28"/>
    </location>
</feature>
<evidence type="ECO:0000313" key="2">
    <source>
        <dbReference type="EMBL" id="MFC4133084.1"/>
    </source>
</evidence>
<name>A0ABV8LRD4_9ACTN</name>